<dbReference type="Proteomes" id="UP000578112">
    <property type="component" value="Unassembled WGS sequence"/>
</dbReference>
<comment type="caution">
    <text evidence="1">The sequence shown here is derived from an EMBL/GenBank/DDBJ whole genome shotgun (WGS) entry which is preliminary data.</text>
</comment>
<evidence type="ECO:0000313" key="1">
    <source>
        <dbReference type="EMBL" id="MBB4767519.1"/>
    </source>
</evidence>
<dbReference type="AlphaFoldDB" id="A0A7W7I727"/>
<sequence length="240" mass="25207">MVTKLSDGRMEVFAAKGNTVYASAQSSLTGPFQTSWTSLGTSTMTPGSGPDLSAARSAGRIVVTAGYRFRSQPAAGGSWAAWQEIQTSSTRIDHVSLVATSDSFYAIGLDWTCDINCDVWAARFNDSQQSFGGRWRPGGVFGAAQLSPIGVAGHGTAASAAVKGTDGNIWFQPAGQCGVVVCTSSWLNAGSPPTGTVNQPVLAVTPDYTYIVASTVNGKTYYQLFWHDDWALSGGWVALT</sequence>
<reference evidence="1 2" key="1">
    <citation type="submission" date="2020-08" db="EMBL/GenBank/DDBJ databases">
        <title>Sequencing the genomes of 1000 actinobacteria strains.</title>
        <authorList>
            <person name="Klenk H.-P."/>
        </authorList>
    </citation>
    <scope>NUCLEOTIDE SEQUENCE [LARGE SCALE GENOMIC DNA]</scope>
    <source>
        <strain evidence="1 2">DSM 43149</strain>
    </source>
</reference>
<keyword evidence="2" id="KW-1185">Reference proteome</keyword>
<evidence type="ECO:0000313" key="2">
    <source>
        <dbReference type="Proteomes" id="UP000578112"/>
    </source>
</evidence>
<organism evidence="1 2">
    <name type="scientific">Actinoplanes digitatis</name>
    <dbReference type="NCBI Taxonomy" id="1868"/>
    <lineage>
        <taxon>Bacteria</taxon>
        <taxon>Bacillati</taxon>
        <taxon>Actinomycetota</taxon>
        <taxon>Actinomycetes</taxon>
        <taxon>Micromonosporales</taxon>
        <taxon>Micromonosporaceae</taxon>
        <taxon>Actinoplanes</taxon>
    </lineage>
</organism>
<dbReference type="RefSeq" id="WP_184998519.1">
    <property type="nucleotide sequence ID" value="NZ_BOMK01000067.1"/>
</dbReference>
<name>A0A7W7I727_9ACTN</name>
<proteinExistence type="predicted"/>
<dbReference type="EMBL" id="JACHNH010000001">
    <property type="protein sequence ID" value="MBB4767519.1"/>
    <property type="molecule type" value="Genomic_DNA"/>
</dbReference>
<gene>
    <name evidence="1" type="ORF">BJ971_008075</name>
</gene>
<protein>
    <submittedName>
        <fullName evidence="1">Uncharacterized protein</fullName>
    </submittedName>
</protein>
<accession>A0A7W7I727</accession>
<dbReference type="SUPFAM" id="SSF89372">
    <property type="entry name" value="Fucose-specific lectin"/>
    <property type="match status" value="1"/>
</dbReference>